<dbReference type="EMBL" id="JBJKFK010000053">
    <property type="protein sequence ID" value="KAL3320415.1"/>
    <property type="molecule type" value="Genomic_DNA"/>
</dbReference>
<comment type="caution">
    <text evidence="1">The sequence shown here is derived from an EMBL/GenBank/DDBJ whole genome shotgun (WGS) entry which is preliminary data.</text>
</comment>
<gene>
    <name evidence="1" type="ORF">Ciccas_000896</name>
</gene>
<organism evidence="1 2">
    <name type="scientific">Cichlidogyrus casuarinus</name>
    <dbReference type="NCBI Taxonomy" id="1844966"/>
    <lineage>
        <taxon>Eukaryota</taxon>
        <taxon>Metazoa</taxon>
        <taxon>Spiralia</taxon>
        <taxon>Lophotrochozoa</taxon>
        <taxon>Platyhelminthes</taxon>
        <taxon>Monogenea</taxon>
        <taxon>Monopisthocotylea</taxon>
        <taxon>Dactylogyridea</taxon>
        <taxon>Ancyrocephalidae</taxon>
        <taxon>Cichlidogyrus</taxon>
    </lineage>
</organism>
<name>A0ABD2QLK9_9PLAT</name>
<accession>A0ABD2QLK9</accession>
<dbReference type="AlphaFoldDB" id="A0ABD2QLK9"/>
<evidence type="ECO:0000313" key="2">
    <source>
        <dbReference type="Proteomes" id="UP001626550"/>
    </source>
</evidence>
<keyword evidence="2" id="KW-1185">Reference proteome</keyword>
<evidence type="ECO:0000313" key="1">
    <source>
        <dbReference type="EMBL" id="KAL3320415.1"/>
    </source>
</evidence>
<proteinExistence type="predicted"/>
<sequence>MPGLPYDFPVSAGCASLCNIFGHLANGLPFKAVIEPLFNGLSACLDRLSDLRGSQMGLGSVLLRKYLDSDMDSMCLHQLVIAASYICIIVQIMENLRANSCSNFVNQWLVLNNAQKLGELYSVVAFEGTVLLQLLSLDPSLTLQQINCNAPESHDQVTPLTKSPLEEGVPTFVEALHVYALIKKTCKKLSPADIAKSDAFLAKRPDLVPVVRGTCYVVAYVINSVTELASNSPRLMSFSRRRLNGLTSDSIPVEKRHEALSELGRMIHSFLIVTPTTTSASSSSVGLDRLCVIQHYLAIRLVGLLMYDATYKMCNLTTLLSLYTTNCVHHICNSYEHSVSSSSRQNGEAKDGTMEQLSLVFNHEQLHSMLSPIARLTSRPDLLKCLSHRALEIYLNLLIGLLPKLKEDYEQASPEKAGLELTYKPQEQILADIERLKKNLFSTCVVIAQLHPSNEMLHEISDVFLQSDSCAQHIETLFRNLCVALESDKEEEQRLPQNRVKQCCVSWESFASVVELQLVATAFNRMRLLSLRLSEQHKLPKLLLKRILRPLCQQDTQLSKNHSAQLTLACLIINEHERSVRALQLRKNVCQKLAGPCDWYRYEEELPVGRILTCTSPPNPMIQSRNRASIERDRFLDWSIAQTLPAKGINY</sequence>
<reference evidence="1 2" key="1">
    <citation type="submission" date="2024-11" db="EMBL/GenBank/DDBJ databases">
        <title>Adaptive evolution of stress response genes in parasites aligns with host niche diversity.</title>
        <authorList>
            <person name="Hahn C."/>
            <person name="Resl P."/>
        </authorList>
    </citation>
    <scope>NUCLEOTIDE SEQUENCE [LARGE SCALE GENOMIC DNA]</scope>
    <source>
        <strain evidence="1">EGGRZ-B1_66</strain>
        <tissue evidence="1">Body</tissue>
    </source>
</reference>
<dbReference type="Proteomes" id="UP001626550">
    <property type="component" value="Unassembled WGS sequence"/>
</dbReference>
<protein>
    <submittedName>
        <fullName evidence="1">Uncharacterized protein</fullName>
    </submittedName>
</protein>